<evidence type="ECO:0000313" key="2">
    <source>
        <dbReference type="EMBL" id="KZM25655.1"/>
    </source>
</evidence>
<dbReference type="InterPro" id="IPR001736">
    <property type="entry name" value="PLipase_D/transphosphatidylase"/>
</dbReference>
<dbReference type="PANTHER" id="PTHR21248">
    <property type="entry name" value="CARDIOLIPIN SYNTHASE"/>
    <property type="match status" value="1"/>
</dbReference>
<dbReference type="Gene3D" id="3.30.870.10">
    <property type="entry name" value="Endonuclease Chain A"/>
    <property type="match status" value="2"/>
</dbReference>
<feature type="domain" description="PLD phosphodiesterase" evidence="1">
    <location>
        <begin position="431"/>
        <end position="453"/>
    </location>
</feature>
<dbReference type="PANTHER" id="PTHR21248:SF11">
    <property type="entry name" value="PLD PHOSPHODIESTERASE DOMAIN-CONTAINING PROTEIN"/>
    <property type="match status" value="1"/>
</dbReference>
<proteinExistence type="predicted"/>
<protein>
    <submittedName>
        <fullName evidence="2">Catalytic</fullName>
    </submittedName>
</protein>
<dbReference type="Proteomes" id="UP000076837">
    <property type="component" value="Unassembled WGS sequence"/>
</dbReference>
<reference evidence="2 3" key="1">
    <citation type="journal article" date="2016" name="Sci. Rep.">
        <title>Draft genome sequencing and secretome analysis of fungal phytopathogen Ascochyta rabiei provides insight into the necrotrophic effector repertoire.</title>
        <authorList>
            <person name="Verma S."/>
            <person name="Gazara R.K."/>
            <person name="Nizam S."/>
            <person name="Parween S."/>
            <person name="Chattopadhyay D."/>
            <person name="Verma P.K."/>
        </authorList>
    </citation>
    <scope>NUCLEOTIDE SEQUENCE [LARGE SCALE GENOMIC DNA]</scope>
    <source>
        <strain evidence="2 3">ArDII</strain>
    </source>
</reference>
<dbReference type="GO" id="GO:0030572">
    <property type="term" value="F:phosphatidyltransferase activity"/>
    <property type="evidence" value="ECO:0007669"/>
    <property type="project" value="UniProtKB-ARBA"/>
</dbReference>
<dbReference type="SMART" id="SM00155">
    <property type="entry name" value="PLDc"/>
    <property type="match status" value="2"/>
</dbReference>
<dbReference type="SUPFAM" id="SSF56024">
    <property type="entry name" value="Phospholipase D/nuclease"/>
    <property type="match status" value="2"/>
</dbReference>
<dbReference type="EMBL" id="JYNV01000123">
    <property type="protein sequence ID" value="KZM25655.1"/>
    <property type="molecule type" value="Genomic_DNA"/>
</dbReference>
<evidence type="ECO:0000259" key="1">
    <source>
        <dbReference type="PROSITE" id="PS50035"/>
    </source>
</evidence>
<keyword evidence="3" id="KW-1185">Reference proteome</keyword>
<dbReference type="InterPro" id="IPR025202">
    <property type="entry name" value="PLD-like_dom"/>
</dbReference>
<sequence>MFHSPFAPAAPDDRLRELDDPRALSHVCERMASQYQEPFIHDLERAAGATEQDDPNYYSRSPRSLITISDVQTFITGTGSSIYASLAPLLESTEHELILVTCFWASSVTRDTLNAMLRKLSDKAVRRGTKKIRVRLCFSSSSIFQKLFHKQSAAGQTYPSTEWVKKFGLPDPTDLGGLDLKIKSVFILPFSVMHPKFIIVDRKTVVLPSCNVSWEEWFEGAITMTGPIVSLFLKFYWTFWERRANVPADAIDSVVTTAEFDAAYAATGANQHAAIHSQSTPTFFLPSPHRRNPNFQPFRIVSPPATPLNAFLMTLFAKAERNIRIQTPNITAPPVLSALVEALARGIDVAILTSARLMTLEQLVTAGTTTSRCVKTLIKRYNSLNSLALSRPYDEEAAITPAKVGKLCISYFEPRHSHQRNEERGEPQQSHLKMAIVDGEVLVLGSGNLDRASWFTSQELGVAFFGTDVVQRVEDTVDRAMEGRSRVVFDSETC</sequence>
<dbReference type="AlphaFoldDB" id="A0A163I979"/>
<comment type="caution">
    <text evidence="2">The sequence shown here is derived from an EMBL/GenBank/DDBJ whole genome shotgun (WGS) entry which is preliminary data.</text>
</comment>
<dbReference type="STRING" id="5454.A0A163I979"/>
<dbReference type="CDD" id="cd00138">
    <property type="entry name" value="PLDc_SF"/>
    <property type="match status" value="1"/>
</dbReference>
<accession>A0A163I979</accession>
<name>A0A163I979_DIDRA</name>
<gene>
    <name evidence="2" type="ORF">ST47_g3226</name>
</gene>
<dbReference type="Pfam" id="PF13091">
    <property type="entry name" value="PLDc_2"/>
    <property type="match status" value="1"/>
</dbReference>
<dbReference type="GO" id="GO:0032049">
    <property type="term" value="P:cardiolipin biosynthetic process"/>
    <property type="evidence" value="ECO:0007669"/>
    <property type="project" value="UniProtKB-ARBA"/>
</dbReference>
<feature type="domain" description="PLD phosphodiesterase" evidence="1">
    <location>
        <begin position="189"/>
        <end position="216"/>
    </location>
</feature>
<dbReference type="PROSITE" id="PS50035">
    <property type="entry name" value="PLD"/>
    <property type="match status" value="2"/>
</dbReference>
<evidence type="ECO:0000313" key="3">
    <source>
        <dbReference type="Proteomes" id="UP000076837"/>
    </source>
</evidence>
<organism evidence="2 3">
    <name type="scientific">Didymella rabiei</name>
    <name type="common">Chickpea ascochyta blight fungus</name>
    <name type="synonym">Mycosphaerella rabiei</name>
    <dbReference type="NCBI Taxonomy" id="5454"/>
    <lineage>
        <taxon>Eukaryota</taxon>
        <taxon>Fungi</taxon>
        <taxon>Dikarya</taxon>
        <taxon>Ascomycota</taxon>
        <taxon>Pezizomycotina</taxon>
        <taxon>Dothideomycetes</taxon>
        <taxon>Pleosporomycetidae</taxon>
        <taxon>Pleosporales</taxon>
        <taxon>Pleosporineae</taxon>
        <taxon>Didymellaceae</taxon>
        <taxon>Ascochyta</taxon>
    </lineage>
</organism>